<sequence length="667" mass="76904">MCGIFGVTVGKNSNFSTSSLKLTLDNLFKLSESRGKESAGIAFLEKEKESIKVYKKPEPASFLIHDKKYKKIFGSSLTYPLTILGHARLVTNGTLENNKNNQPVVKDGIVGIHNGIIVNDEKLWKDFHKLTRNYEVDTEVILSLVRFFLNKAQSLPEAVRKTFKQIEGSASIGLLFNDINYLLLATNTGSLYIYHNKDNRIFIFASERYILETLLKKTGLDSSFKISQVLPEEGYLIDISDLAIEKFSFNKKGGFRFQEEIGLANFKIIDFSPKSFQRTALYRKTQASRKMVEISYETLRAIRSLKRCAKCILPETMPFIEFDKNGVCNYCKNYQNIKIKGEAALRKAVAPYRSKNGEPDCIVAFSGGRDSSYALHYVKNILKMNPVAYSYDWGMLTDLGRRNQARMCGKLGVEHIIISADIRQKRENIRKNVLAWLKKPDLGMVLLFMAGDKQYFYYANKLRKQLGIDLIIYSENPFEKTDFKSGFCGIPPKFNIKHAYNLGLLNKTKLAFYYLKQYLSNPGYLNSSLLDTTYAYASSYFIPHDYVYLYQYIKWDEKKVTETLISDYNWEFSCDTTTSWRIGDGTAAFYNYIYYLVAGFTENDTFRSNQIREGLISRKEALKLVEEENKPRYDSLMWYCNTNGINFTKIIEIINSIPKHHILERFH</sequence>
<dbReference type="EMBL" id="MFBT01000031">
    <property type="protein sequence ID" value="OGD98783.1"/>
    <property type="molecule type" value="Genomic_DNA"/>
</dbReference>
<dbReference type="SUPFAM" id="SSF56235">
    <property type="entry name" value="N-terminal nucleophile aminohydrolases (Ntn hydrolases)"/>
    <property type="match status" value="1"/>
</dbReference>
<organism evidence="6 7">
    <name type="scientific">Candidatus Curtissbacteria bacterium RIFCSPLOWO2_01_FULL_42_50</name>
    <dbReference type="NCBI Taxonomy" id="1797730"/>
    <lineage>
        <taxon>Bacteria</taxon>
        <taxon>Candidatus Curtissiibacteriota</taxon>
    </lineage>
</organism>
<evidence type="ECO:0000256" key="3">
    <source>
        <dbReference type="ARBA" id="ARBA00022679"/>
    </source>
</evidence>
<protein>
    <recommendedName>
        <fullName evidence="2">glutamine--fructose-6-phosphate transaminase (isomerizing)</fullName>
        <ecNumber evidence="2">2.6.1.16</ecNumber>
    </recommendedName>
</protein>
<accession>A0A1F5H3S3</accession>
<dbReference type="PROSITE" id="PS51278">
    <property type="entry name" value="GATASE_TYPE_2"/>
    <property type="match status" value="1"/>
</dbReference>
<evidence type="ECO:0000313" key="7">
    <source>
        <dbReference type="Proteomes" id="UP000177039"/>
    </source>
</evidence>
<evidence type="ECO:0000256" key="2">
    <source>
        <dbReference type="ARBA" id="ARBA00012916"/>
    </source>
</evidence>
<evidence type="ECO:0000256" key="4">
    <source>
        <dbReference type="ARBA" id="ARBA00022962"/>
    </source>
</evidence>
<dbReference type="Proteomes" id="UP000177039">
    <property type="component" value="Unassembled WGS sequence"/>
</dbReference>
<dbReference type="AlphaFoldDB" id="A0A1F5H3S3"/>
<dbReference type="CDD" id="cd00352">
    <property type="entry name" value="Gn_AT_II"/>
    <property type="match status" value="1"/>
</dbReference>
<dbReference type="EC" id="2.6.1.16" evidence="2"/>
<dbReference type="InterPro" id="IPR017932">
    <property type="entry name" value="GATase_2_dom"/>
</dbReference>
<comment type="catalytic activity">
    <reaction evidence="1">
        <text>D-fructose 6-phosphate + L-glutamine = D-glucosamine 6-phosphate + L-glutamate</text>
        <dbReference type="Rhea" id="RHEA:13237"/>
        <dbReference type="ChEBI" id="CHEBI:29985"/>
        <dbReference type="ChEBI" id="CHEBI:58359"/>
        <dbReference type="ChEBI" id="CHEBI:58725"/>
        <dbReference type="ChEBI" id="CHEBI:61527"/>
        <dbReference type="EC" id="2.6.1.16"/>
    </reaction>
</comment>
<evidence type="ECO:0000256" key="1">
    <source>
        <dbReference type="ARBA" id="ARBA00001031"/>
    </source>
</evidence>
<name>A0A1F5H3S3_9BACT</name>
<proteinExistence type="predicted"/>
<feature type="domain" description="Glutamine amidotransferase type-2" evidence="5">
    <location>
        <begin position="2"/>
        <end position="240"/>
    </location>
</feature>
<dbReference type="Gene3D" id="3.40.50.620">
    <property type="entry name" value="HUPs"/>
    <property type="match status" value="1"/>
</dbReference>
<keyword evidence="4" id="KW-0315">Glutamine amidotransferase</keyword>
<dbReference type="InterPro" id="IPR014729">
    <property type="entry name" value="Rossmann-like_a/b/a_fold"/>
</dbReference>
<evidence type="ECO:0000259" key="5">
    <source>
        <dbReference type="PROSITE" id="PS51278"/>
    </source>
</evidence>
<feature type="non-terminal residue" evidence="6">
    <location>
        <position position="667"/>
    </location>
</feature>
<dbReference type="GO" id="GO:0004360">
    <property type="term" value="F:glutamine-fructose-6-phosphate transaminase (isomerizing) activity"/>
    <property type="evidence" value="ECO:0007669"/>
    <property type="project" value="UniProtKB-EC"/>
</dbReference>
<dbReference type="Gene3D" id="3.60.20.10">
    <property type="entry name" value="Glutamine Phosphoribosylpyrophosphate, subunit 1, domain 1"/>
    <property type="match status" value="1"/>
</dbReference>
<reference evidence="6 7" key="1">
    <citation type="journal article" date="2016" name="Nat. Commun.">
        <title>Thousands of microbial genomes shed light on interconnected biogeochemical processes in an aquifer system.</title>
        <authorList>
            <person name="Anantharaman K."/>
            <person name="Brown C.T."/>
            <person name="Hug L.A."/>
            <person name="Sharon I."/>
            <person name="Castelle C.J."/>
            <person name="Probst A.J."/>
            <person name="Thomas B.C."/>
            <person name="Singh A."/>
            <person name="Wilkins M.J."/>
            <person name="Karaoz U."/>
            <person name="Brodie E.L."/>
            <person name="Williams K.H."/>
            <person name="Hubbard S.S."/>
            <person name="Banfield J.F."/>
        </authorList>
    </citation>
    <scope>NUCLEOTIDE SEQUENCE [LARGE SCALE GENOMIC DNA]</scope>
</reference>
<dbReference type="InterPro" id="IPR029055">
    <property type="entry name" value="Ntn_hydrolases_N"/>
</dbReference>
<dbReference type="SUPFAM" id="SSF52402">
    <property type="entry name" value="Adenine nucleotide alpha hydrolases-like"/>
    <property type="match status" value="1"/>
</dbReference>
<keyword evidence="3" id="KW-0808">Transferase</keyword>
<gene>
    <name evidence="6" type="ORF">A3B54_03800</name>
</gene>
<dbReference type="PANTHER" id="PTHR10937">
    <property type="entry name" value="GLUCOSAMINE--FRUCTOSE-6-PHOSPHATE AMINOTRANSFERASE, ISOMERIZING"/>
    <property type="match status" value="1"/>
</dbReference>
<evidence type="ECO:0000313" key="6">
    <source>
        <dbReference type="EMBL" id="OGD98783.1"/>
    </source>
</evidence>
<comment type="caution">
    <text evidence="6">The sequence shown here is derived from an EMBL/GenBank/DDBJ whole genome shotgun (WGS) entry which is preliminary data.</text>
</comment>
<dbReference type="Pfam" id="PF13537">
    <property type="entry name" value="GATase_7"/>
    <property type="match status" value="1"/>
</dbReference>